<organism evidence="1">
    <name type="scientific">Rheinheimera sp. BAL341</name>
    <dbReference type="NCBI Taxonomy" id="1708203"/>
    <lineage>
        <taxon>Bacteria</taxon>
        <taxon>Pseudomonadati</taxon>
        <taxon>Pseudomonadota</taxon>
        <taxon>Gammaproteobacteria</taxon>
        <taxon>Chromatiales</taxon>
        <taxon>Chromatiaceae</taxon>
        <taxon>Rheinheimera</taxon>
    </lineage>
</organism>
<protein>
    <submittedName>
        <fullName evidence="1">Uncharacterized protein</fullName>
    </submittedName>
</protein>
<proteinExistence type="predicted"/>
<sequence>MFSSLYADQAVIITDIVLPTSDKLMLFGTMLRFIFDADEPFVKSQVCVAAWLTELSASRLQASNNFSIVVTLMLRRVLFNPVQIKQNLCLFLYAL</sequence>
<accession>A0A486XKK9</accession>
<gene>
    <name evidence="1" type="ORF">BAL341_1194</name>
</gene>
<name>A0A486XKK9_9GAMM</name>
<reference evidence="1" key="1">
    <citation type="submission" date="2019-04" db="EMBL/GenBank/DDBJ databases">
        <authorList>
            <person name="Brambilla D."/>
        </authorList>
    </citation>
    <scope>NUCLEOTIDE SEQUENCE</scope>
    <source>
        <strain evidence="1">BAL1</strain>
    </source>
</reference>
<dbReference type="AlphaFoldDB" id="A0A486XKK9"/>
<evidence type="ECO:0000313" key="1">
    <source>
        <dbReference type="EMBL" id="VHO03044.1"/>
    </source>
</evidence>
<dbReference type="EMBL" id="CAAJGR010000078">
    <property type="protein sequence ID" value="VHO03044.1"/>
    <property type="molecule type" value="Genomic_DNA"/>
</dbReference>